<evidence type="ECO:0000313" key="1">
    <source>
        <dbReference type="EMBL" id="TPD59770.1"/>
    </source>
</evidence>
<dbReference type="Proteomes" id="UP000319148">
    <property type="component" value="Unassembled WGS sequence"/>
</dbReference>
<name>A0A501PH33_9PROT</name>
<dbReference type="EMBL" id="VFIY01000010">
    <property type="protein sequence ID" value="TPD59770.1"/>
    <property type="molecule type" value="Genomic_DNA"/>
</dbReference>
<gene>
    <name evidence="1" type="ORF">FIV46_09770</name>
</gene>
<reference evidence="2" key="1">
    <citation type="submission" date="2019-06" db="EMBL/GenBank/DDBJ databases">
        <title>The complete genome of Emcibacter congregatus ZYLT.</title>
        <authorList>
            <person name="Zhao Z."/>
        </authorList>
    </citation>
    <scope>NUCLEOTIDE SEQUENCE [LARGE SCALE GENOMIC DNA]</scope>
    <source>
        <strain evidence="2">MCCC 1A06723</strain>
    </source>
</reference>
<sequence>MAEETNSSRENIRICIPLELYYAEELKALISQSYQDLNLTIEWHVLPVNRCVMMVSQGILDADIGRSPVVTTKYPNLVSVPVQLFSADVNLYSLAPPDDPVPDPQTLLSDHRYRVAYPSHLLHVRNMAASHSTLGADSADQMIALLRKGRVDYILISATEAEKMENNGKAMTGLYQIQKAYIRIPGHHILNRKHEGLAAELAKGFRQRLETPD</sequence>
<evidence type="ECO:0008006" key="3">
    <source>
        <dbReference type="Google" id="ProtNLM"/>
    </source>
</evidence>
<dbReference type="SUPFAM" id="SSF53850">
    <property type="entry name" value="Periplasmic binding protein-like II"/>
    <property type="match status" value="1"/>
</dbReference>
<comment type="caution">
    <text evidence="1">The sequence shown here is derived from an EMBL/GenBank/DDBJ whole genome shotgun (WGS) entry which is preliminary data.</text>
</comment>
<proteinExistence type="predicted"/>
<dbReference type="AlphaFoldDB" id="A0A501PH33"/>
<keyword evidence="2" id="KW-1185">Reference proteome</keyword>
<dbReference type="OrthoDB" id="8481290at2"/>
<protein>
    <recommendedName>
        <fullName evidence="3">Solute-binding protein family 3/N-terminal domain-containing protein</fullName>
    </recommendedName>
</protein>
<evidence type="ECO:0000313" key="2">
    <source>
        <dbReference type="Proteomes" id="UP000319148"/>
    </source>
</evidence>
<accession>A0A501PH33</accession>
<organism evidence="1 2">
    <name type="scientific">Emcibacter nanhaiensis</name>
    <dbReference type="NCBI Taxonomy" id="1505037"/>
    <lineage>
        <taxon>Bacteria</taxon>
        <taxon>Pseudomonadati</taxon>
        <taxon>Pseudomonadota</taxon>
        <taxon>Alphaproteobacteria</taxon>
        <taxon>Emcibacterales</taxon>
        <taxon>Emcibacteraceae</taxon>
        <taxon>Emcibacter</taxon>
    </lineage>
</organism>
<dbReference type="RefSeq" id="WP_139940742.1">
    <property type="nucleotide sequence ID" value="NZ_JBHSYP010000006.1"/>
</dbReference>